<dbReference type="KEGG" id="slia:HA039_33515"/>
<dbReference type="RefSeq" id="WP_167035827.1">
    <property type="nucleotide sequence ID" value="NZ_CP050177.1"/>
</dbReference>
<dbReference type="Proteomes" id="UP000501179">
    <property type="component" value="Chromosome"/>
</dbReference>
<evidence type="ECO:0000313" key="2">
    <source>
        <dbReference type="EMBL" id="QIQ06574.1"/>
    </source>
</evidence>
<protein>
    <submittedName>
        <fullName evidence="2">Caspase family protein</fullName>
    </submittedName>
</protein>
<evidence type="ECO:0000259" key="1">
    <source>
        <dbReference type="Pfam" id="PF00656"/>
    </source>
</evidence>
<evidence type="ECO:0000313" key="3">
    <source>
        <dbReference type="Proteomes" id="UP000501179"/>
    </source>
</evidence>
<gene>
    <name evidence="2" type="ORF">HA039_33515</name>
</gene>
<dbReference type="Pfam" id="PF00656">
    <property type="entry name" value="Peptidase_C14"/>
    <property type="match status" value="1"/>
</dbReference>
<dbReference type="AlphaFoldDB" id="A0A6G9H801"/>
<keyword evidence="3" id="KW-1185">Reference proteome</keyword>
<dbReference type="InterPro" id="IPR011600">
    <property type="entry name" value="Pept_C14_caspase"/>
</dbReference>
<dbReference type="SUPFAM" id="SSF52129">
    <property type="entry name" value="Caspase-like"/>
    <property type="match status" value="1"/>
</dbReference>
<dbReference type="InterPro" id="IPR029030">
    <property type="entry name" value="Caspase-like_dom_sf"/>
</dbReference>
<proteinExistence type="predicted"/>
<dbReference type="EMBL" id="CP050177">
    <property type="protein sequence ID" value="QIQ06574.1"/>
    <property type="molecule type" value="Genomic_DNA"/>
</dbReference>
<feature type="domain" description="Peptidase C14 caspase" evidence="1">
    <location>
        <begin position="2"/>
        <end position="185"/>
    </location>
</feature>
<dbReference type="GO" id="GO:0006508">
    <property type="term" value="P:proteolysis"/>
    <property type="evidence" value="ECO:0007669"/>
    <property type="project" value="InterPro"/>
</dbReference>
<organism evidence="2 3">
    <name type="scientific">Streptomyces liangshanensis</name>
    <dbReference type="NCBI Taxonomy" id="2717324"/>
    <lineage>
        <taxon>Bacteria</taxon>
        <taxon>Bacillati</taxon>
        <taxon>Actinomycetota</taxon>
        <taxon>Actinomycetes</taxon>
        <taxon>Kitasatosporales</taxon>
        <taxon>Streptomycetaceae</taxon>
        <taxon>Streptomyces</taxon>
    </lineage>
</organism>
<sequence>MKRALLVGIDQYHEFSQLNGCVNDVTALHPLLARNEDDSPNLDCRVAKAPQSGPGIRRDDLLAMLDDLFAPGSDFALFYFAGHGASQRGDVALATSDGTSATPGVRFSEILERIVESEVKETVIVLDCCFSGGAATIAALGADRAILPKGTAVLTASRADQLSLETASGRGQFSTYFEGALDGGAADVLGHVNVSGLYAYLAESFGAWEQRPTLKANIDRHHDIRVCDSRVPKPVLRKLTQWFPTPDHVLRLDPSFEPTEEPSHPENEAIFAGLQKYRACRLIEPVGEDHLYYAAMKSTGCILTPLGKHYWRLVKADRI</sequence>
<reference evidence="2 3" key="1">
    <citation type="submission" date="2020-03" db="EMBL/GenBank/DDBJ databases">
        <title>A novel species.</title>
        <authorList>
            <person name="Gao J."/>
        </authorList>
    </citation>
    <scope>NUCLEOTIDE SEQUENCE [LARGE SCALE GENOMIC DNA]</scope>
    <source>
        <strain evidence="2 3">QMT-12</strain>
    </source>
</reference>
<dbReference type="Gene3D" id="3.40.50.1460">
    <property type="match status" value="1"/>
</dbReference>
<accession>A0A6G9H801</accession>
<dbReference type="GO" id="GO:0004197">
    <property type="term" value="F:cysteine-type endopeptidase activity"/>
    <property type="evidence" value="ECO:0007669"/>
    <property type="project" value="InterPro"/>
</dbReference>
<name>A0A6G9H801_9ACTN</name>